<evidence type="ECO:0000256" key="1">
    <source>
        <dbReference type="SAM" id="MobiDB-lite"/>
    </source>
</evidence>
<dbReference type="InterPro" id="IPR038914">
    <property type="entry name" value="DCAF15"/>
</dbReference>
<feature type="region of interest" description="Disordered" evidence="1">
    <location>
        <begin position="1"/>
        <end position="48"/>
    </location>
</feature>
<feature type="domain" description="DDB1- and CUL4-associated factor 15 WD40 repeat-containing" evidence="2">
    <location>
        <begin position="90"/>
        <end position="282"/>
    </location>
</feature>
<dbReference type="InterPro" id="IPR032734">
    <property type="entry name" value="DCAF15_WD40"/>
</dbReference>
<dbReference type="Proteomes" id="UP001152799">
    <property type="component" value="Chromosome 1"/>
</dbReference>
<feature type="region of interest" description="Disordered" evidence="1">
    <location>
        <begin position="305"/>
        <end position="324"/>
    </location>
</feature>
<dbReference type="PANTHER" id="PTHR28541">
    <property type="entry name" value="DDB1- AND CUL4-ASSOCIATED FACTOR 15"/>
    <property type="match status" value="1"/>
</dbReference>
<gene>
    <name evidence="3" type="ORF">CEUTPL_LOCUS472</name>
</gene>
<dbReference type="PANTHER" id="PTHR28541:SF1">
    <property type="entry name" value="DDB1- AND CUL4-ASSOCIATED FACTOR 15"/>
    <property type="match status" value="1"/>
</dbReference>
<proteinExistence type="predicted"/>
<dbReference type="CDD" id="cd20917">
    <property type="entry name" value="DCAF15-NTD"/>
    <property type="match status" value="1"/>
</dbReference>
<evidence type="ECO:0000313" key="3">
    <source>
        <dbReference type="EMBL" id="CAG9759730.1"/>
    </source>
</evidence>
<protein>
    <recommendedName>
        <fullName evidence="2">DDB1- and CUL4-associated factor 15 WD40 repeat-containing domain-containing protein</fullName>
    </recommendedName>
</protein>
<dbReference type="Pfam" id="PF14939">
    <property type="entry name" value="DCAF15_WD40"/>
    <property type="match status" value="1"/>
</dbReference>
<organism evidence="3 4">
    <name type="scientific">Ceutorhynchus assimilis</name>
    <name type="common">cabbage seed weevil</name>
    <dbReference type="NCBI Taxonomy" id="467358"/>
    <lineage>
        <taxon>Eukaryota</taxon>
        <taxon>Metazoa</taxon>
        <taxon>Ecdysozoa</taxon>
        <taxon>Arthropoda</taxon>
        <taxon>Hexapoda</taxon>
        <taxon>Insecta</taxon>
        <taxon>Pterygota</taxon>
        <taxon>Neoptera</taxon>
        <taxon>Endopterygota</taxon>
        <taxon>Coleoptera</taxon>
        <taxon>Polyphaga</taxon>
        <taxon>Cucujiformia</taxon>
        <taxon>Curculionidae</taxon>
        <taxon>Ceutorhynchinae</taxon>
        <taxon>Ceutorhynchus</taxon>
    </lineage>
</organism>
<name>A0A9N9QDA4_9CUCU</name>
<feature type="compositionally biased region" description="Polar residues" evidence="1">
    <location>
        <begin position="305"/>
        <end position="322"/>
    </location>
</feature>
<feature type="region of interest" description="Disordered" evidence="1">
    <location>
        <begin position="477"/>
        <end position="497"/>
    </location>
</feature>
<keyword evidence="4" id="KW-1185">Reference proteome</keyword>
<sequence>MASPPSGTSLVGEMILLTESQAESSDSENSEATVFSSDPSETETRDTDLSDLMEYEDDYLDNDRSVPNIVSNLYNRELYGRFTKGPKFKTVRPFREIPERCRYAINDIFADSGGLFQILMGFTRCGRFFLTFEETHEVSLKTIYHLFIWRFIPGMKLELAQTIQIFNQFNGNYSLEQIMFMQYPNDYHKLVCVGIDKEAGQESLQISLVTLDGSLNCRHCSDPAPLPEELEHRGWCLKHGFAQHYFITLSLPAPIFDPLISLSYPGLLIIDSGHSIQILKVSTGPLGDDQGEFYSSTRAVSVTFDNPSDNQSVNSESLNEPETSAVEDISEYDSSEGNKPFHELNISCEPLNVTGRSYQNTLPILESRIKRLQNSPRDYVFMAPNTSTQKQPEKSIVVDKKIAEQTYEFTEDNEKYEKISLFRKKRLADKKYEFSEDNTENIVPFHILRRERRYLRRAQSRNIRSADLGPLFLSPRSPGWRSPMQSPSSRNSQFSPSGARHIYCTSVRPYYPKSPVSPRDYTRVNIYSQGLEENCSDFDSRLVLRNPIASSNLGLDSCNNQNRLILLDSGQDHPKWIKKTVRRYTNGDYENGSLLSGDSRDDYNNPLELPLYIEDFDQPPEDFDGSAQHLNDRQVVHSQLTFDYEQFVDNLSRVLCERDQLFFRNSQDYNIKITKVCPIKEEIQCAVYIKIGACRTEEPFEMVQQYCADCTCIWNFITNEFKVPCCDSRLIPAEEYKHPDITIDAPNYSRSGILILNYRLGHRSKLSITDSQHNFEIYRNHITGDNDSSFWLS</sequence>
<reference evidence="3" key="1">
    <citation type="submission" date="2022-01" db="EMBL/GenBank/DDBJ databases">
        <authorList>
            <person name="King R."/>
        </authorList>
    </citation>
    <scope>NUCLEOTIDE SEQUENCE</scope>
</reference>
<evidence type="ECO:0000259" key="2">
    <source>
        <dbReference type="Pfam" id="PF14939"/>
    </source>
</evidence>
<feature type="compositionally biased region" description="Low complexity" evidence="1">
    <location>
        <begin position="485"/>
        <end position="497"/>
    </location>
</feature>
<dbReference type="GO" id="GO:0016567">
    <property type="term" value="P:protein ubiquitination"/>
    <property type="evidence" value="ECO:0007669"/>
    <property type="project" value="InterPro"/>
</dbReference>
<dbReference type="AlphaFoldDB" id="A0A9N9QDA4"/>
<dbReference type="EMBL" id="OU892277">
    <property type="protein sequence ID" value="CAG9759730.1"/>
    <property type="molecule type" value="Genomic_DNA"/>
</dbReference>
<accession>A0A9N9QDA4</accession>
<feature type="compositionally biased region" description="Polar residues" evidence="1">
    <location>
        <begin position="30"/>
        <end position="39"/>
    </location>
</feature>
<evidence type="ECO:0000313" key="4">
    <source>
        <dbReference type="Proteomes" id="UP001152799"/>
    </source>
</evidence>
<dbReference type="OrthoDB" id="6354267at2759"/>
<dbReference type="GO" id="GO:0080008">
    <property type="term" value="C:Cul4-RING E3 ubiquitin ligase complex"/>
    <property type="evidence" value="ECO:0007669"/>
    <property type="project" value="TreeGrafter"/>
</dbReference>